<protein>
    <submittedName>
        <fullName evidence="1">Uncharacterized protein</fullName>
    </submittedName>
</protein>
<organism evidence="1 2">
    <name type="scientific">Diabrotica balteata</name>
    <name type="common">Banded cucumber beetle</name>
    <dbReference type="NCBI Taxonomy" id="107213"/>
    <lineage>
        <taxon>Eukaryota</taxon>
        <taxon>Metazoa</taxon>
        <taxon>Ecdysozoa</taxon>
        <taxon>Arthropoda</taxon>
        <taxon>Hexapoda</taxon>
        <taxon>Insecta</taxon>
        <taxon>Pterygota</taxon>
        <taxon>Neoptera</taxon>
        <taxon>Endopterygota</taxon>
        <taxon>Coleoptera</taxon>
        <taxon>Polyphaga</taxon>
        <taxon>Cucujiformia</taxon>
        <taxon>Chrysomeloidea</taxon>
        <taxon>Chrysomelidae</taxon>
        <taxon>Galerucinae</taxon>
        <taxon>Diabroticina</taxon>
        <taxon>Diabroticites</taxon>
        <taxon>Diabrotica</taxon>
    </lineage>
</organism>
<dbReference type="AlphaFoldDB" id="A0A9N9XC36"/>
<dbReference type="OrthoDB" id="6736480at2759"/>
<accession>A0A9N9XC36</accession>
<gene>
    <name evidence="1" type="ORF">DIABBA_LOCUS6897</name>
</gene>
<dbReference type="Proteomes" id="UP001153709">
    <property type="component" value="Chromosome 4"/>
</dbReference>
<proteinExistence type="predicted"/>
<keyword evidence="2" id="KW-1185">Reference proteome</keyword>
<reference evidence="1" key="1">
    <citation type="submission" date="2022-01" db="EMBL/GenBank/DDBJ databases">
        <authorList>
            <person name="King R."/>
        </authorList>
    </citation>
    <scope>NUCLEOTIDE SEQUENCE</scope>
</reference>
<evidence type="ECO:0000313" key="2">
    <source>
        <dbReference type="Proteomes" id="UP001153709"/>
    </source>
</evidence>
<name>A0A9N9XC36_DIABA</name>
<dbReference type="EMBL" id="OU898279">
    <property type="protein sequence ID" value="CAG9833495.1"/>
    <property type="molecule type" value="Genomic_DNA"/>
</dbReference>
<evidence type="ECO:0000313" key="1">
    <source>
        <dbReference type="EMBL" id="CAG9833495.1"/>
    </source>
</evidence>
<sequence length="121" mass="14481">MVKCYVWSEFLYIAEVWTLKVSIINQIEALEMWVHRRMLKIPLTASKTNEEVLRSINKDKELLKIVKHRKMSYLGYIARETRYKILQLILKGRIEGRRGEGRKHVSWLKNIREWTQIPNAG</sequence>